<evidence type="ECO:0000313" key="2">
    <source>
        <dbReference type="EMBL" id="OSJ21443.1"/>
    </source>
</evidence>
<feature type="domain" description="Calcineurin-like phosphoesterase" evidence="1">
    <location>
        <begin position="18"/>
        <end position="76"/>
    </location>
</feature>
<dbReference type="GO" id="GO:0016787">
    <property type="term" value="F:hydrolase activity"/>
    <property type="evidence" value="ECO:0007669"/>
    <property type="project" value="InterPro"/>
</dbReference>
<organism evidence="2 3">
    <name type="scientific">Bradyrhizobium japonicum</name>
    <dbReference type="NCBI Taxonomy" id="375"/>
    <lineage>
        <taxon>Bacteria</taxon>
        <taxon>Pseudomonadati</taxon>
        <taxon>Pseudomonadota</taxon>
        <taxon>Alphaproteobacteria</taxon>
        <taxon>Hyphomicrobiales</taxon>
        <taxon>Nitrobacteraceae</taxon>
        <taxon>Bradyrhizobium</taxon>
    </lineage>
</organism>
<dbReference type="InterPro" id="IPR029052">
    <property type="entry name" value="Metallo-depent_PP-like"/>
</dbReference>
<evidence type="ECO:0000259" key="1">
    <source>
        <dbReference type="Pfam" id="PF00149"/>
    </source>
</evidence>
<protein>
    <recommendedName>
        <fullName evidence="1">Calcineurin-like phosphoesterase domain-containing protein</fullName>
    </recommendedName>
</protein>
<dbReference type="EMBL" id="NAFL01000287">
    <property type="protein sequence ID" value="OSJ21443.1"/>
    <property type="molecule type" value="Genomic_DNA"/>
</dbReference>
<proteinExistence type="predicted"/>
<accession>A0A1Y2J8A2</accession>
<comment type="caution">
    <text evidence="2">The sequence shown here is derived from an EMBL/GenBank/DDBJ whole genome shotgun (WGS) entry which is preliminary data.</text>
</comment>
<dbReference type="AlphaFoldDB" id="A0A1Y2J8A2"/>
<dbReference type="Pfam" id="PF00149">
    <property type="entry name" value="Metallophos"/>
    <property type="match status" value="1"/>
</dbReference>
<dbReference type="Proteomes" id="UP000193335">
    <property type="component" value="Unassembled WGS sequence"/>
</dbReference>
<sequence length="201" mass="22299">MRVAYSLDWHLGAFPEPPAADFDVLVCAGDICEVGEPERAIQSVVEYACGKSVVAVAGNHDLYTSNPEDKRTNNDFIRLMRAEARRQDDAADDDIVHVLTADEPVCWIGNVRFVGLTLWSDRMLMPAEVWAAHARAIAGHWRSGLEEYRRIRTERGIWTPYDAVAEHAREGDLNGRACQPARWADCCGDAPSADAGICRCL</sequence>
<dbReference type="Gene3D" id="3.60.21.10">
    <property type="match status" value="1"/>
</dbReference>
<dbReference type="InterPro" id="IPR004843">
    <property type="entry name" value="Calcineurin-like_PHP"/>
</dbReference>
<dbReference type="SUPFAM" id="SSF56300">
    <property type="entry name" value="Metallo-dependent phosphatases"/>
    <property type="match status" value="1"/>
</dbReference>
<evidence type="ECO:0000313" key="3">
    <source>
        <dbReference type="Proteomes" id="UP000193335"/>
    </source>
</evidence>
<reference evidence="2 3" key="1">
    <citation type="submission" date="2017-03" db="EMBL/GenBank/DDBJ databases">
        <title>Whole genome sequences of fourteen strains of Bradyrhizobium canariense and one strain of Bradyrhizobium japonicum isolated from Lupinus (Papilionoideae: Genisteae) species in Algeria.</title>
        <authorList>
            <person name="Crovadore J."/>
            <person name="Chekireb D."/>
            <person name="Brachmann A."/>
            <person name="Chablais R."/>
            <person name="Cochard B."/>
            <person name="Lefort F."/>
        </authorList>
    </citation>
    <scope>NUCLEOTIDE SEQUENCE [LARGE SCALE GENOMIC DNA]</scope>
    <source>
        <strain evidence="2 3">UBMA197</strain>
    </source>
</reference>
<name>A0A1Y2J8A2_BRAJP</name>
<gene>
    <name evidence="2" type="ORF">BSZ19_49435</name>
</gene>